<dbReference type="GO" id="GO:0015920">
    <property type="term" value="P:lipopolysaccharide transport"/>
    <property type="evidence" value="ECO:0007669"/>
    <property type="project" value="TreeGrafter"/>
</dbReference>
<keyword evidence="12" id="KW-1185">Reference proteome</keyword>
<evidence type="ECO:0000256" key="9">
    <source>
        <dbReference type="RuleBase" id="RU361157"/>
    </source>
</evidence>
<evidence type="ECO:0000256" key="4">
    <source>
        <dbReference type="ARBA" id="ARBA00022475"/>
    </source>
</evidence>
<keyword evidence="8 9" id="KW-0472">Membrane</keyword>
<dbReference type="RefSeq" id="WP_133503799.1">
    <property type="nucleotide sequence ID" value="NZ_SNXC01000012.1"/>
</dbReference>
<keyword evidence="3 9" id="KW-0813">Transport</keyword>
<dbReference type="OrthoDB" id="9786910at2"/>
<feature type="transmembrane region" description="Helical" evidence="9">
    <location>
        <begin position="27"/>
        <end position="48"/>
    </location>
</feature>
<dbReference type="PANTHER" id="PTHR30413">
    <property type="entry name" value="INNER MEMBRANE TRANSPORT PERMEASE"/>
    <property type="match status" value="1"/>
</dbReference>
<dbReference type="GO" id="GO:0043190">
    <property type="term" value="C:ATP-binding cassette (ABC) transporter complex"/>
    <property type="evidence" value="ECO:0007669"/>
    <property type="project" value="InterPro"/>
</dbReference>
<comment type="similarity">
    <text evidence="2 9">Belongs to the ABC-2 integral membrane protein family.</text>
</comment>
<feature type="transmembrane region" description="Helical" evidence="9">
    <location>
        <begin position="103"/>
        <end position="126"/>
    </location>
</feature>
<dbReference type="PANTHER" id="PTHR30413:SF8">
    <property type="entry name" value="TRANSPORT PERMEASE PROTEIN"/>
    <property type="match status" value="1"/>
</dbReference>
<evidence type="ECO:0000313" key="12">
    <source>
        <dbReference type="Proteomes" id="UP000294656"/>
    </source>
</evidence>
<feature type="domain" description="ABC transmembrane type-2" evidence="10">
    <location>
        <begin position="28"/>
        <end position="247"/>
    </location>
</feature>
<feature type="transmembrane region" description="Helical" evidence="9">
    <location>
        <begin position="138"/>
        <end position="159"/>
    </location>
</feature>
<evidence type="ECO:0000256" key="8">
    <source>
        <dbReference type="ARBA" id="ARBA00023136"/>
    </source>
</evidence>
<dbReference type="InterPro" id="IPR000412">
    <property type="entry name" value="ABC_2_transport"/>
</dbReference>
<feature type="transmembrane region" description="Helical" evidence="9">
    <location>
        <begin position="223"/>
        <end position="244"/>
    </location>
</feature>
<organism evidence="11 12">
    <name type="scientific">Marinomonas balearica</name>
    <dbReference type="NCBI Taxonomy" id="491947"/>
    <lineage>
        <taxon>Bacteria</taxon>
        <taxon>Pseudomonadati</taxon>
        <taxon>Pseudomonadota</taxon>
        <taxon>Gammaproteobacteria</taxon>
        <taxon>Oceanospirillales</taxon>
        <taxon>Oceanospirillaceae</taxon>
        <taxon>Marinomonas</taxon>
    </lineage>
</organism>
<feature type="transmembrane region" description="Helical" evidence="9">
    <location>
        <begin position="68"/>
        <end position="91"/>
    </location>
</feature>
<keyword evidence="6 9" id="KW-0812">Transmembrane</keyword>
<reference evidence="11 12" key="1">
    <citation type="submission" date="2019-03" db="EMBL/GenBank/DDBJ databases">
        <title>Genomic Encyclopedia of Type Strains, Phase III (KMG-III): the genomes of soil and plant-associated and newly described type strains.</title>
        <authorList>
            <person name="Whitman W."/>
        </authorList>
    </citation>
    <scope>NUCLEOTIDE SEQUENCE [LARGE SCALE GENOMIC DNA]</scope>
    <source>
        <strain evidence="11 12">CECT 7378</strain>
    </source>
</reference>
<accession>A0A4R6M9A6</accession>
<keyword evidence="4 9" id="KW-1003">Cell membrane</keyword>
<gene>
    <name evidence="11" type="ORF">DFP79_2012</name>
</gene>
<proteinExistence type="inferred from homology"/>
<dbReference type="InterPro" id="IPR047817">
    <property type="entry name" value="ABC2_TM_bact-type"/>
</dbReference>
<evidence type="ECO:0000256" key="5">
    <source>
        <dbReference type="ARBA" id="ARBA00022519"/>
    </source>
</evidence>
<keyword evidence="5" id="KW-0997">Cell inner membrane</keyword>
<name>A0A4R6M9A6_9GAMM</name>
<dbReference type="Proteomes" id="UP000294656">
    <property type="component" value="Unassembled WGS sequence"/>
</dbReference>
<keyword evidence="7 9" id="KW-1133">Transmembrane helix</keyword>
<comment type="caution">
    <text evidence="11">The sequence shown here is derived from an EMBL/GenBank/DDBJ whole genome shotgun (WGS) entry which is preliminary data.</text>
</comment>
<sequence>MTLVKWHVEVLEQLIKKDFKIKYKNTVLGYIWSLGTPLIMAIIFDVAFRHVMRINMENYSVFLISGLFAWQWVSNGLNGSCWAFLGNMTLIKKLVFPKYYIPLSLILIDGIHFALSVPIISLFLYIHDLPAFYWSWLYQIPIVFLLQMLICYGLALVIASCNMLFRDIERVTTLVVMLLMYLTPILYPLDLVPSEFVLYFSLNPLLYLIESWHEIFLHGTLPLLNVECMSLSALVSVIFGMYVYRVISPKFAELG</sequence>
<dbReference type="EMBL" id="SNXC01000012">
    <property type="protein sequence ID" value="TDO97200.1"/>
    <property type="molecule type" value="Genomic_DNA"/>
</dbReference>
<dbReference type="Pfam" id="PF01061">
    <property type="entry name" value="ABC2_membrane"/>
    <property type="match status" value="1"/>
</dbReference>
<evidence type="ECO:0000313" key="11">
    <source>
        <dbReference type="EMBL" id="TDO97200.1"/>
    </source>
</evidence>
<dbReference type="PROSITE" id="PS51012">
    <property type="entry name" value="ABC_TM2"/>
    <property type="match status" value="1"/>
</dbReference>
<evidence type="ECO:0000256" key="7">
    <source>
        <dbReference type="ARBA" id="ARBA00022989"/>
    </source>
</evidence>
<evidence type="ECO:0000256" key="1">
    <source>
        <dbReference type="ARBA" id="ARBA00004429"/>
    </source>
</evidence>
<comment type="subcellular location">
    <subcellularLocation>
        <location evidence="1 9">Cell inner membrane</location>
        <topology evidence="1 9">Multi-pass membrane protein</topology>
    </subcellularLocation>
</comment>
<evidence type="ECO:0000256" key="2">
    <source>
        <dbReference type="ARBA" id="ARBA00007783"/>
    </source>
</evidence>
<evidence type="ECO:0000256" key="6">
    <source>
        <dbReference type="ARBA" id="ARBA00022692"/>
    </source>
</evidence>
<evidence type="ECO:0000259" key="10">
    <source>
        <dbReference type="PROSITE" id="PS51012"/>
    </source>
</evidence>
<feature type="transmembrane region" description="Helical" evidence="9">
    <location>
        <begin position="171"/>
        <end position="189"/>
    </location>
</feature>
<dbReference type="GO" id="GO:0140359">
    <property type="term" value="F:ABC-type transporter activity"/>
    <property type="evidence" value="ECO:0007669"/>
    <property type="project" value="InterPro"/>
</dbReference>
<protein>
    <recommendedName>
        <fullName evidence="9">Transport permease protein</fullName>
    </recommendedName>
</protein>
<dbReference type="InterPro" id="IPR013525">
    <property type="entry name" value="ABC2_TM"/>
</dbReference>
<dbReference type="PRINTS" id="PR00164">
    <property type="entry name" value="ABC2TRNSPORT"/>
</dbReference>
<dbReference type="AlphaFoldDB" id="A0A4R6M9A6"/>
<evidence type="ECO:0000256" key="3">
    <source>
        <dbReference type="ARBA" id="ARBA00022448"/>
    </source>
</evidence>